<evidence type="ECO:0000313" key="2">
    <source>
        <dbReference type="Proteomes" id="UP001165289"/>
    </source>
</evidence>
<name>A0AAV7KDS3_9METZ</name>
<comment type="caution">
    <text evidence="1">The sequence shown here is derived from an EMBL/GenBank/DDBJ whole genome shotgun (WGS) entry which is preliminary data.</text>
</comment>
<sequence length="62" mass="7371">MYTTKSPIRSWYEHQILFSDKKLFTVEEASNRQNDHILASRSQDIPDSIEYIDRVQKPLSLM</sequence>
<organism evidence="1 2">
    <name type="scientific">Oopsacas minuta</name>
    <dbReference type="NCBI Taxonomy" id="111878"/>
    <lineage>
        <taxon>Eukaryota</taxon>
        <taxon>Metazoa</taxon>
        <taxon>Porifera</taxon>
        <taxon>Hexactinellida</taxon>
        <taxon>Hexasterophora</taxon>
        <taxon>Lyssacinosida</taxon>
        <taxon>Leucopsacidae</taxon>
        <taxon>Oopsacas</taxon>
    </lineage>
</organism>
<feature type="non-terminal residue" evidence="1">
    <location>
        <position position="62"/>
    </location>
</feature>
<protein>
    <submittedName>
        <fullName evidence="1">Transposase</fullName>
    </submittedName>
</protein>
<dbReference type="AlphaFoldDB" id="A0AAV7KDS3"/>
<dbReference type="EMBL" id="JAKMXF010000059">
    <property type="protein sequence ID" value="KAI6659462.1"/>
    <property type="molecule type" value="Genomic_DNA"/>
</dbReference>
<accession>A0AAV7KDS3</accession>
<dbReference type="Proteomes" id="UP001165289">
    <property type="component" value="Unassembled WGS sequence"/>
</dbReference>
<keyword evidence="2" id="KW-1185">Reference proteome</keyword>
<gene>
    <name evidence="1" type="ORF">LOD99_10763</name>
</gene>
<evidence type="ECO:0000313" key="1">
    <source>
        <dbReference type="EMBL" id="KAI6659462.1"/>
    </source>
</evidence>
<proteinExistence type="predicted"/>
<reference evidence="1 2" key="1">
    <citation type="journal article" date="2023" name="BMC Biol.">
        <title>The compact genome of the sponge Oopsacas minuta (Hexactinellida) is lacking key metazoan core genes.</title>
        <authorList>
            <person name="Santini S."/>
            <person name="Schenkelaars Q."/>
            <person name="Jourda C."/>
            <person name="Duchesne M."/>
            <person name="Belahbib H."/>
            <person name="Rocher C."/>
            <person name="Selva M."/>
            <person name="Riesgo A."/>
            <person name="Vervoort M."/>
            <person name="Leys S.P."/>
            <person name="Kodjabachian L."/>
            <person name="Le Bivic A."/>
            <person name="Borchiellini C."/>
            <person name="Claverie J.M."/>
            <person name="Renard E."/>
        </authorList>
    </citation>
    <scope>NUCLEOTIDE SEQUENCE [LARGE SCALE GENOMIC DNA]</scope>
    <source>
        <strain evidence="1">SPO-2</strain>
    </source>
</reference>